<name>A0AA35L0V9_9SAUR</name>
<accession>A0AA35L0V9</accession>
<evidence type="ECO:0000313" key="1">
    <source>
        <dbReference type="EMBL" id="CAI5787094.1"/>
    </source>
</evidence>
<dbReference type="AlphaFoldDB" id="A0AA35L0V9"/>
<protein>
    <submittedName>
        <fullName evidence="1">Uncharacterized protein</fullName>
    </submittedName>
</protein>
<organism evidence="1 2">
    <name type="scientific">Podarcis lilfordi</name>
    <name type="common">Lilford's wall lizard</name>
    <dbReference type="NCBI Taxonomy" id="74358"/>
    <lineage>
        <taxon>Eukaryota</taxon>
        <taxon>Metazoa</taxon>
        <taxon>Chordata</taxon>
        <taxon>Craniata</taxon>
        <taxon>Vertebrata</taxon>
        <taxon>Euteleostomi</taxon>
        <taxon>Lepidosauria</taxon>
        <taxon>Squamata</taxon>
        <taxon>Bifurcata</taxon>
        <taxon>Unidentata</taxon>
        <taxon>Episquamata</taxon>
        <taxon>Laterata</taxon>
        <taxon>Lacertibaenia</taxon>
        <taxon>Lacertidae</taxon>
        <taxon>Podarcis</taxon>
    </lineage>
</organism>
<reference evidence="1" key="1">
    <citation type="submission" date="2022-12" db="EMBL/GenBank/DDBJ databases">
        <authorList>
            <person name="Alioto T."/>
            <person name="Alioto T."/>
            <person name="Gomez Garrido J."/>
        </authorList>
    </citation>
    <scope>NUCLEOTIDE SEQUENCE</scope>
</reference>
<evidence type="ECO:0000313" key="2">
    <source>
        <dbReference type="Proteomes" id="UP001178461"/>
    </source>
</evidence>
<dbReference type="EMBL" id="OX395136">
    <property type="protein sequence ID" value="CAI5787094.1"/>
    <property type="molecule type" value="Genomic_DNA"/>
</dbReference>
<gene>
    <name evidence="1" type="ORF">PODLI_1B024944</name>
</gene>
<dbReference type="Proteomes" id="UP001178461">
    <property type="component" value="Chromosome 11"/>
</dbReference>
<proteinExistence type="predicted"/>
<keyword evidence="2" id="KW-1185">Reference proteome</keyword>
<sequence length="58" mass="6261">MMDEESLCGSLSTEILSLTHSTFFTALLLEIIVKGNSLIIHDTHLSMENGLVDKALAG</sequence>